<dbReference type="GO" id="GO:0034397">
    <property type="term" value="P:telomere localization"/>
    <property type="evidence" value="ECO:0007669"/>
    <property type="project" value="InterPro"/>
</dbReference>
<dbReference type="GO" id="GO:0034993">
    <property type="term" value="C:meiotic nuclear membrane microtubule tethering complex"/>
    <property type="evidence" value="ECO:0007669"/>
    <property type="project" value="InterPro"/>
</dbReference>
<dbReference type="Pfam" id="PF14662">
    <property type="entry name" value="KASH_CCD"/>
    <property type="match status" value="1"/>
</dbReference>
<keyword evidence="1" id="KW-0175">Coiled coil</keyword>
<dbReference type="GO" id="GO:0007015">
    <property type="term" value="P:actin filament organization"/>
    <property type="evidence" value="ECO:0007669"/>
    <property type="project" value="TreeGrafter"/>
</dbReference>
<sequence>MKEAVDSAKQLMEELEETRGSLTEQAKVKAKLETSVKQLEKENEILKYQVEALTNEMSNTSERQIDKEKIIHLSSLLLELQQDMEETRLTLAHKEEVIEKKDFQIEQLESSQAEYSLIVQRSISLCEELKLVQDVTVQELYEETEVVEVVRCPSLPKLSWWQKTQGGLKRRARAAGALSFCLLLPLCVVTTIAPCYYDNPELTCEEILWNAAHRLSGIKKTR</sequence>
<feature type="domain" description="KASH5-like coiled-coil" evidence="3">
    <location>
        <begin position="4"/>
        <end position="120"/>
    </location>
</feature>
<dbReference type="GO" id="GO:0005640">
    <property type="term" value="C:nuclear outer membrane"/>
    <property type="evidence" value="ECO:0007669"/>
    <property type="project" value="TreeGrafter"/>
</dbReference>
<keyword evidence="2" id="KW-0812">Transmembrane</keyword>
<protein>
    <recommendedName>
        <fullName evidence="3">KASH5-like coiled-coil domain-containing protein</fullName>
    </recommendedName>
</protein>
<dbReference type="Proteomes" id="UP000829720">
    <property type="component" value="Unassembled WGS sequence"/>
</dbReference>
<evidence type="ECO:0000313" key="4">
    <source>
        <dbReference type="EMBL" id="KAI1891315.1"/>
    </source>
</evidence>
<name>A0A8T3D9P7_9TELE</name>
<dbReference type="PANTHER" id="PTHR47300:SF1">
    <property type="entry name" value="PROTEIN KASH5"/>
    <property type="match status" value="1"/>
</dbReference>
<evidence type="ECO:0000313" key="5">
    <source>
        <dbReference type="Proteomes" id="UP000829720"/>
    </source>
</evidence>
<dbReference type="InterPro" id="IPR028170">
    <property type="entry name" value="KASH5"/>
</dbReference>
<dbReference type="GO" id="GO:0090619">
    <property type="term" value="C:meiotic spindle pole"/>
    <property type="evidence" value="ECO:0007669"/>
    <property type="project" value="TreeGrafter"/>
</dbReference>
<keyword evidence="5" id="KW-1185">Reference proteome</keyword>
<dbReference type="OrthoDB" id="8919415at2759"/>
<dbReference type="GO" id="GO:0070840">
    <property type="term" value="F:dynein complex binding"/>
    <property type="evidence" value="ECO:0007669"/>
    <property type="project" value="TreeGrafter"/>
</dbReference>
<dbReference type="GO" id="GO:0007129">
    <property type="term" value="P:homologous chromosome pairing at meiosis"/>
    <property type="evidence" value="ECO:0007669"/>
    <property type="project" value="TreeGrafter"/>
</dbReference>
<comment type="caution">
    <text evidence="4">The sequence shown here is derived from an EMBL/GenBank/DDBJ whole genome shotgun (WGS) entry which is preliminary data.</text>
</comment>
<gene>
    <name evidence="4" type="ORF">AGOR_G00142530</name>
</gene>
<keyword evidence="2" id="KW-1133">Transmembrane helix</keyword>
<dbReference type="EMBL" id="JAERUA010000013">
    <property type="protein sequence ID" value="KAI1891315.1"/>
    <property type="molecule type" value="Genomic_DNA"/>
</dbReference>
<reference evidence="4" key="1">
    <citation type="submission" date="2021-01" db="EMBL/GenBank/DDBJ databases">
        <authorList>
            <person name="Zahm M."/>
            <person name="Roques C."/>
            <person name="Cabau C."/>
            <person name="Klopp C."/>
            <person name="Donnadieu C."/>
            <person name="Jouanno E."/>
            <person name="Lampietro C."/>
            <person name="Louis A."/>
            <person name="Herpin A."/>
            <person name="Echchiki A."/>
            <person name="Berthelot C."/>
            <person name="Parey E."/>
            <person name="Roest-Crollius H."/>
            <person name="Braasch I."/>
            <person name="Postlethwait J."/>
            <person name="Bobe J."/>
            <person name="Montfort J."/>
            <person name="Bouchez O."/>
            <person name="Begum T."/>
            <person name="Mejri S."/>
            <person name="Adams A."/>
            <person name="Chen W.-J."/>
            <person name="Guiguen Y."/>
        </authorList>
    </citation>
    <scope>NUCLEOTIDE SEQUENCE</scope>
    <source>
        <tissue evidence="4">Blood</tissue>
    </source>
</reference>
<dbReference type="GO" id="GO:0000781">
    <property type="term" value="C:chromosome, telomeric region"/>
    <property type="evidence" value="ECO:0007669"/>
    <property type="project" value="TreeGrafter"/>
</dbReference>
<keyword evidence="2" id="KW-0472">Membrane</keyword>
<feature type="coiled-coil region" evidence="1">
    <location>
        <begin position="1"/>
        <end position="114"/>
    </location>
</feature>
<evidence type="ECO:0000259" key="3">
    <source>
        <dbReference type="Pfam" id="PF14662"/>
    </source>
</evidence>
<evidence type="ECO:0000256" key="1">
    <source>
        <dbReference type="SAM" id="Coils"/>
    </source>
</evidence>
<dbReference type="GO" id="GO:0090220">
    <property type="term" value="P:chromosome localization to nuclear envelope involved in homologous chromosome segregation"/>
    <property type="evidence" value="ECO:0007669"/>
    <property type="project" value="TreeGrafter"/>
</dbReference>
<proteinExistence type="predicted"/>
<dbReference type="InterPro" id="IPR028168">
    <property type="entry name" value="KASH5_CC"/>
</dbReference>
<organism evidence="4 5">
    <name type="scientific">Albula goreensis</name>
    <dbReference type="NCBI Taxonomy" id="1534307"/>
    <lineage>
        <taxon>Eukaryota</taxon>
        <taxon>Metazoa</taxon>
        <taxon>Chordata</taxon>
        <taxon>Craniata</taxon>
        <taxon>Vertebrata</taxon>
        <taxon>Euteleostomi</taxon>
        <taxon>Actinopterygii</taxon>
        <taxon>Neopterygii</taxon>
        <taxon>Teleostei</taxon>
        <taxon>Albuliformes</taxon>
        <taxon>Albulidae</taxon>
        <taxon>Albula</taxon>
    </lineage>
</organism>
<dbReference type="GO" id="GO:0051653">
    <property type="term" value="P:spindle localization"/>
    <property type="evidence" value="ECO:0007669"/>
    <property type="project" value="TreeGrafter"/>
</dbReference>
<dbReference type="GO" id="GO:0000800">
    <property type="term" value="C:lateral element"/>
    <property type="evidence" value="ECO:0007669"/>
    <property type="project" value="TreeGrafter"/>
</dbReference>
<accession>A0A8T3D9P7</accession>
<dbReference type="GO" id="GO:0051225">
    <property type="term" value="P:spindle assembly"/>
    <property type="evidence" value="ECO:0007669"/>
    <property type="project" value="TreeGrafter"/>
</dbReference>
<feature type="transmembrane region" description="Helical" evidence="2">
    <location>
        <begin position="172"/>
        <end position="193"/>
    </location>
</feature>
<dbReference type="AlphaFoldDB" id="A0A8T3D9P7"/>
<evidence type="ECO:0000256" key="2">
    <source>
        <dbReference type="SAM" id="Phobius"/>
    </source>
</evidence>
<dbReference type="PANTHER" id="PTHR47300">
    <property type="entry name" value="PROTEIN KASH5"/>
    <property type="match status" value="1"/>
</dbReference>